<evidence type="ECO:0000313" key="1">
    <source>
        <dbReference type="EMBL" id="EJX05419.1"/>
    </source>
</evidence>
<sequence>MGNAQFLGSLPAKGIIRRGATCPKAAARKPTHADHFTYLQTLHLLRALAQK</sequence>
<accession>J9GET9</accession>
<proteinExistence type="predicted"/>
<comment type="caution">
    <text evidence="1">The sequence shown here is derived from an EMBL/GenBank/DDBJ whole genome shotgun (WGS) entry which is preliminary data.</text>
</comment>
<reference evidence="1" key="1">
    <citation type="journal article" date="2012" name="PLoS ONE">
        <title>Gene sets for utilization of primary and secondary nutrition supplies in the distal gut of endangered iberian lynx.</title>
        <authorList>
            <person name="Alcaide M."/>
            <person name="Messina E."/>
            <person name="Richter M."/>
            <person name="Bargiela R."/>
            <person name="Peplies J."/>
            <person name="Huws S.A."/>
            <person name="Newbold C.J."/>
            <person name="Golyshin P.N."/>
            <person name="Simon M.A."/>
            <person name="Lopez G."/>
            <person name="Yakimov M.M."/>
            <person name="Ferrer M."/>
        </authorList>
    </citation>
    <scope>NUCLEOTIDE SEQUENCE</scope>
</reference>
<dbReference type="AlphaFoldDB" id="J9GET9"/>
<organism evidence="1">
    <name type="scientific">gut metagenome</name>
    <dbReference type="NCBI Taxonomy" id="749906"/>
    <lineage>
        <taxon>unclassified sequences</taxon>
        <taxon>metagenomes</taxon>
        <taxon>organismal metagenomes</taxon>
    </lineage>
</organism>
<dbReference type="EMBL" id="AMCI01001474">
    <property type="protein sequence ID" value="EJX05419.1"/>
    <property type="molecule type" value="Genomic_DNA"/>
</dbReference>
<name>J9GET9_9ZZZZ</name>
<protein>
    <submittedName>
        <fullName evidence="1">Uncharacterized protein</fullName>
    </submittedName>
</protein>
<gene>
    <name evidence="1" type="ORF">EVA_06474</name>
</gene>